<dbReference type="Proteomes" id="UP000230093">
    <property type="component" value="Unassembled WGS sequence"/>
</dbReference>
<organism evidence="2 3">
    <name type="scientific">Candidatus Beckwithbacteria bacterium CG10_big_fil_rev_8_21_14_0_10_34_10</name>
    <dbReference type="NCBI Taxonomy" id="1974495"/>
    <lineage>
        <taxon>Bacteria</taxon>
        <taxon>Candidatus Beckwithiibacteriota</taxon>
    </lineage>
</organism>
<gene>
    <name evidence="2" type="ORF">COT75_04090</name>
</gene>
<dbReference type="AlphaFoldDB" id="A0A2H0W8N3"/>
<evidence type="ECO:0000256" key="1">
    <source>
        <dbReference type="SAM" id="Phobius"/>
    </source>
</evidence>
<reference evidence="3" key="1">
    <citation type="submission" date="2017-09" db="EMBL/GenBank/DDBJ databases">
        <title>Depth-based differentiation of microbial function through sediment-hosted aquifers and enrichment of novel symbionts in the deep terrestrial subsurface.</title>
        <authorList>
            <person name="Probst A.J."/>
            <person name="Ladd B."/>
            <person name="Jarett J.K."/>
            <person name="Geller-Mcgrath D.E."/>
            <person name="Sieber C.M.K."/>
            <person name="Emerson J.B."/>
            <person name="Anantharaman K."/>
            <person name="Thomas B.C."/>
            <person name="Malmstrom R."/>
            <person name="Stieglmeier M."/>
            <person name="Klingl A."/>
            <person name="Woyke T."/>
            <person name="Ryan C.M."/>
            <person name="Banfield J.F."/>
        </authorList>
    </citation>
    <scope>NUCLEOTIDE SEQUENCE [LARGE SCALE GENOMIC DNA]</scope>
</reference>
<dbReference type="Pfam" id="PF07963">
    <property type="entry name" value="N_methyl"/>
    <property type="match status" value="1"/>
</dbReference>
<sequence length="167" mass="19268">MKIKKVNKNRAKLKKGITLIELLIYVALLTIILGIITNFLYQVATFKVNNQVSSDLLQNSVLMINKMTRDIKEADEIIKPFDDNFSNELQVEIDEETITYTIEDEILKRNGTGLTDEKVRVFLDTNQGFRRIGNSIQIVFSLESELKPFGQNKKVKQYQTSAFFELE</sequence>
<evidence type="ECO:0008006" key="4">
    <source>
        <dbReference type="Google" id="ProtNLM"/>
    </source>
</evidence>
<keyword evidence="1" id="KW-0812">Transmembrane</keyword>
<accession>A0A2H0W8N3</accession>
<evidence type="ECO:0000313" key="3">
    <source>
        <dbReference type="Proteomes" id="UP000230093"/>
    </source>
</evidence>
<proteinExistence type="predicted"/>
<keyword evidence="1" id="KW-1133">Transmembrane helix</keyword>
<keyword evidence="1" id="KW-0472">Membrane</keyword>
<name>A0A2H0W8N3_9BACT</name>
<dbReference type="EMBL" id="PEZT01000023">
    <property type="protein sequence ID" value="PIS09013.1"/>
    <property type="molecule type" value="Genomic_DNA"/>
</dbReference>
<dbReference type="InterPro" id="IPR012902">
    <property type="entry name" value="N_methyl_site"/>
</dbReference>
<protein>
    <recommendedName>
        <fullName evidence="4">Prepilin-type N-terminal cleavage/methylation domain-containing protein</fullName>
    </recommendedName>
</protein>
<evidence type="ECO:0000313" key="2">
    <source>
        <dbReference type="EMBL" id="PIS09013.1"/>
    </source>
</evidence>
<comment type="caution">
    <text evidence="2">The sequence shown here is derived from an EMBL/GenBank/DDBJ whole genome shotgun (WGS) entry which is preliminary data.</text>
</comment>
<feature type="transmembrane region" description="Helical" evidence="1">
    <location>
        <begin position="20"/>
        <end position="41"/>
    </location>
</feature>